<dbReference type="AlphaFoldDB" id="A0A098M9U7"/>
<dbReference type="EMBL" id="JQCR01000002">
    <property type="protein sequence ID" value="KGE18826.1"/>
    <property type="molecule type" value="Genomic_DNA"/>
</dbReference>
<keyword evidence="3" id="KW-1185">Reference proteome</keyword>
<protein>
    <submittedName>
        <fullName evidence="2">Uncharacterized protein</fullName>
    </submittedName>
</protein>
<name>A0A098M9U7_9BACL</name>
<dbReference type="Proteomes" id="UP000029734">
    <property type="component" value="Unassembled WGS sequence"/>
</dbReference>
<gene>
    <name evidence="2" type="ORF">PWYN_05205</name>
</gene>
<dbReference type="RefSeq" id="WP_036649115.1">
    <property type="nucleotide sequence ID" value="NZ_JQCR01000002.1"/>
</dbReference>
<feature type="transmembrane region" description="Helical" evidence="1">
    <location>
        <begin position="160"/>
        <end position="178"/>
    </location>
</feature>
<feature type="transmembrane region" description="Helical" evidence="1">
    <location>
        <begin position="74"/>
        <end position="98"/>
    </location>
</feature>
<evidence type="ECO:0000256" key="1">
    <source>
        <dbReference type="SAM" id="Phobius"/>
    </source>
</evidence>
<reference evidence="2 3" key="2">
    <citation type="submission" date="2014-10" db="EMBL/GenBank/DDBJ databases">
        <title>Comparative genomics of the Paenibacillus odorifer group.</title>
        <authorList>
            <person name="Tsai Y.-C."/>
            <person name="Martin N."/>
            <person name="Korlach J."/>
            <person name="Wiedmann M."/>
        </authorList>
    </citation>
    <scope>NUCLEOTIDE SEQUENCE [LARGE SCALE GENOMIC DNA]</scope>
    <source>
        <strain evidence="2 3">DSM 18334</strain>
    </source>
</reference>
<reference evidence="2 3" key="1">
    <citation type="submission" date="2014-08" db="EMBL/GenBank/DDBJ databases">
        <authorList>
            <person name="den Bakker H.C."/>
        </authorList>
    </citation>
    <scope>NUCLEOTIDE SEQUENCE [LARGE SCALE GENOMIC DNA]</scope>
    <source>
        <strain evidence="2 3">DSM 18334</strain>
    </source>
</reference>
<evidence type="ECO:0000313" key="3">
    <source>
        <dbReference type="Proteomes" id="UP000029734"/>
    </source>
</evidence>
<dbReference type="STRING" id="268407.PWYN_05205"/>
<feature type="transmembrane region" description="Helical" evidence="1">
    <location>
        <begin position="119"/>
        <end position="140"/>
    </location>
</feature>
<comment type="caution">
    <text evidence="2">The sequence shown here is derived from an EMBL/GenBank/DDBJ whole genome shotgun (WGS) entry which is preliminary data.</text>
</comment>
<keyword evidence="1" id="KW-0472">Membrane</keyword>
<proteinExistence type="predicted"/>
<keyword evidence="1" id="KW-1133">Transmembrane helix</keyword>
<organism evidence="2 3">
    <name type="scientific">Paenibacillus wynnii</name>
    <dbReference type="NCBI Taxonomy" id="268407"/>
    <lineage>
        <taxon>Bacteria</taxon>
        <taxon>Bacillati</taxon>
        <taxon>Bacillota</taxon>
        <taxon>Bacilli</taxon>
        <taxon>Bacillales</taxon>
        <taxon>Paenibacillaceae</taxon>
        <taxon>Paenibacillus</taxon>
    </lineage>
</organism>
<dbReference type="eggNOG" id="ENOG50305XW">
    <property type="taxonomic scope" value="Bacteria"/>
</dbReference>
<sequence length="246" mass="28190">MDLILKIVLSGTIPLFINLVIKSVTSSGFDKLFYLKHQKTQQRIILFVVFGFLFLAYGLLITTIYAPFAKLKYTVVIAAIIIVLFLVGIVSLGILCGIKWMKAKWGSQIFTVSKAKADLLSITVFIFNMIVFAISFYDVLNIPGLERTEFISKILMCTSQFYLFAFLILKSYLYLIGYSQRHWNYVISPTPVDIDKRYLYVLYSLSPTQMVLSENIENVENPSSVYLFDITKQTYIHFERVATLKG</sequence>
<keyword evidence="1" id="KW-0812">Transmembrane</keyword>
<accession>A0A098M9U7</accession>
<dbReference type="OrthoDB" id="9930176at2"/>
<evidence type="ECO:0000313" key="2">
    <source>
        <dbReference type="EMBL" id="KGE18826.1"/>
    </source>
</evidence>
<feature type="transmembrane region" description="Helical" evidence="1">
    <location>
        <begin position="44"/>
        <end position="68"/>
    </location>
</feature>